<name>A0AAV5MZQ0_9GAMM</name>
<dbReference type="Proteomes" id="UP001058124">
    <property type="component" value="Unassembled WGS sequence"/>
</dbReference>
<evidence type="ECO:0000313" key="3">
    <source>
        <dbReference type="Proteomes" id="UP001058124"/>
    </source>
</evidence>
<dbReference type="AlphaFoldDB" id="A0AAV5MZQ0"/>
<organism evidence="2 3">
    <name type="scientific">Leminorella grimontii</name>
    <dbReference type="NCBI Taxonomy" id="82981"/>
    <lineage>
        <taxon>Bacteria</taxon>
        <taxon>Pseudomonadati</taxon>
        <taxon>Pseudomonadota</taxon>
        <taxon>Gammaproteobacteria</taxon>
        <taxon>Enterobacterales</taxon>
        <taxon>Budviciaceae</taxon>
        <taxon>Leminorella</taxon>
    </lineage>
</organism>
<sequence>MKRSLSLIIIAAVGATILLITSIYLFYTRQQDSFTCSTHGSYLFERSDKSTDALMISNMTFHFKNGKGKNMITGYIETDGQRYIIDRTILFDYYRSKNNDFTLNTTDILRTSHDTLPNELGERYLYRFSTERHESTYLHVIDMNSGKKIFSNGTLPYFICQ</sequence>
<keyword evidence="1" id="KW-0472">Membrane</keyword>
<keyword evidence="3" id="KW-1185">Reference proteome</keyword>
<evidence type="ECO:0000313" key="2">
    <source>
        <dbReference type="EMBL" id="GKX54768.1"/>
    </source>
</evidence>
<proteinExistence type="predicted"/>
<keyword evidence="1" id="KW-1133">Transmembrane helix</keyword>
<comment type="caution">
    <text evidence="2">The sequence shown here is derived from an EMBL/GenBank/DDBJ whole genome shotgun (WGS) entry which is preliminary data.</text>
</comment>
<dbReference type="EMBL" id="BRLH01000001">
    <property type="protein sequence ID" value="GKX54768.1"/>
    <property type="molecule type" value="Genomic_DNA"/>
</dbReference>
<accession>A0AAV5MZQ0</accession>
<reference evidence="2" key="1">
    <citation type="submission" date="2022-06" db="EMBL/GenBank/DDBJ databases">
        <title>Draft genome sequences of Leminorella grimontii str. JCM5902.</title>
        <authorList>
            <person name="Wakabayashi Y."/>
            <person name="Kojima K."/>
        </authorList>
    </citation>
    <scope>NUCLEOTIDE SEQUENCE</scope>
    <source>
        <strain evidence="2">JCM 5902</strain>
    </source>
</reference>
<evidence type="ECO:0000256" key="1">
    <source>
        <dbReference type="SAM" id="Phobius"/>
    </source>
</evidence>
<keyword evidence="1" id="KW-0812">Transmembrane</keyword>
<dbReference type="RefSeq" id="WP_027273296.1">
    <property type="nucleotide sequence ID" value="NZ_BRLH01000001.1"/>
</dbReference>
<gene>
    <name evidence="2" type="ORF">SOASR030_08800</name>
</gene>
<feature type="transmembrane region" description="Helical" evidence="1">
    <location>
        <begin position="7"/>
        <end position="27"/>
    </location>
</feature>
<evidence type="ECO:0008006" key="4">
    <source>
        <dbReference type="Google" id="ProtNLM"/>
    </source>
</evidence>
<protein>
    <recommendedName>
        <fullName evidence="4">FidL-like membrane protein</fullName>
    </recommendedName>
</protein>